<dbReference type="OrthoDB" id="10037617at2759"/>
<keyword evidence="4 8" id="KW-0297">G-protein coupled receptor</keyword>
<dbReference type="Proteomes" id="UP000678393">
    <property type="component" value="Unassembled WGS sequence"/>
</dbReference>
<feature type="transmembrane region" description="Helical" evidence="9">
    <location>
        <begin position="89"/>
        <end position="112"/>
    </location>
</feature>
<evidence type="ECO:0000256" key="9">
    <source>
        <dbReference type="SAM" id="Phobius"/>
    </source>
</evidence>
<evidence type="ECO:0000256" key="4">
    <source>
        <dbReference type="ARBA" id="ARBA00023040"/>
    </source>
</evidence>
<keyword evidence="5 9" id="KW-0472">Membrane</keyword>
<feature type="domain" description="G-protein coupled receptors family 1 profile" evidence="10">
    <location>
        <begin position="1"/>
        <end position="219"/>
    </location>
</feature>
<dbReference type="SUPFAM" id="SSF81321">
    <property type="entry name" value="Family A G protein-coupled receptor-like"/>
    <property type="match status" value="1"/>
</dbReference>
<dbReference type="InterPro" id="IPR000276">
    <property type="entry name" value="GPCR_Rhodpsn"/>
</dbReference>
<evidence type="ECO:0000313" key="12">
    <source>
        <dbReference type="Proteomes" id="UP000678393"/>
    </source>
</evidence>
<dbReference type="PROSITE" id="PS50262">
    <property type="entry name" value="G_PROTEIN_RECEP_F1_2"/>
    <property type="match status" value="1"/>
</dbReference>
<evidence type="ECO:0000256" key="3">
    <source>
        <dbReference type="ARBA" id="ARBA00022989"/>
    </source>
</evidence>
<comment type="similarity">
    <text evidence="8">Belongs to the G-protein coupled receptor 1 family.</text>
</comment>
<evidence type="ECO:0000256" key="6">
    <source>
        <dbReference type="ARBA" id="ARBA00023170"/>
    </source>
</evidence>
<dbReference type="GO" id="GO:0008188">
    <property type="term" value="F:neuropeptide receptor activity"/>
    <property type="evidence" value="ECO:0007669"/>
    <property type="project" value="TreeGrafter"/>
</dbReference>
<name>A0A8S3Z665_9EUPU</name>
<keyword evidence="3 9" id="KW-1133">Transmembrane helix</keyword>
<dbReference type="PRINTS" id="PR00237">
    <property type="entry name" value="GPCRRHODOPSN"/>
</dbReference>
<dbReference type="PANTHER" id="PTHR24238">
    <property type="entry name" value="G-PROTEIN COUPLED RECEPTOR"/>
    <property type="match status" value="1"/>
</dbReference>
<sequence length="281" mass="32355">VSVGVSCFTLVAISLERYFAICRPLHSRSWQTLSHAYRCIAVCWFLSAALMTPTAVFQKHTAIGNGAHRCREIWPNLGAEQTYTVVLDLALLVLPVTVMGVAYSRVVHVLIFDVRSSLELNSTNNGTRMISQRNRRGQRPAGNRIRHSNSLKIRQNKMRVIRMLFAVVMEFFICWAPVYLIQTWIVFHQESAYRTLTPLSKNLFHLLSYVSSCCNPITYCFMNKKFREAFLRVFQCHGTPQGLRDRRMDRSHNNHYSEHTTTGTRILRLSERLKPAVSTTE</sequence>
<comment type="caution">
    <text evidence="11">The sequence shown here is derived from an EMBL/GenBank/DDBJ whole genome shotgun (WGS) entry which is preliminary data.</text>
</comment>
<gene>
    <name evidence="11" type="ORF">CUNI_LOCUS8628</name>
</gene>
<dbReference type="AlphaFoldDB" id="A0A8S3Z665"/>
<proteinExistence type="inferred from homology"/>
<evidence type="ECO:0000259" key="10">
    <source>
        <dbReference type="PROSITE" id="PS50262"/>
    </source>
</evidence>
<evidence type="ECO:0000256" key="8">
    <source>
        <dbReference type="RuleBase" id="RU000688"/>
    </source>
</evidence>
<evidence type="ECO:0000256" key="5">
    <source>
        <dbReference type="ARBA" id="ARBA00023136"/>
    </source>
</evidence>
<dbReference type="Gene3D" id="1.20.1070.10">
    <property type="entry name" value="Rhodopsin 7-helix transmembrane proteins"/>
    <property type="match status" value="1"/>
</dbReference>
<keyword evidence="2 8" id="KW-0812">Transmembrane</keyword>
<feature type="transmembrane region" description="Helical" evidence="9">
    <location>
        <begin position="160"/>
        <end position="182"/>
    </location>
</feature>
<dbReference type="Pfam" id="PF00001">
    <property type="entry name" value="7tm_1"/>
    <property type="match status" value="1"/>
</dbReference>
<keyword evidence="7 8" id="KW-0807">Transducer</keyword>
<evidence type="ECO:0000256" key="7">
    <source>
        <dbReference type="ARBA" id="ARBA00023224"/>
    </source>
</evidence>
<feature type="non-terminal residue" evidence="11">
    <location>
        <position position="281"/>
    </location>
</feature>
<keyword evidence="12" id="KW-1185">Reference proteome</keyword>
<dbReference type="PROSITE" id="PS00237">
    <property type="entry name" value="G_PROTEIN_RECEP_F1_1"/>
    <property type="match status" value="1"/>
</dbReference>
<protein>
    <recommendedName>
        <fullName evidence="10">G-protein coupled receptors family 1 profile domain-containing protein</fullName>
    </recommendedName>
</protein>
<evidence type="ECO:0000256" key="1">
    <source>
        <dbReference type="ARBA" id="ARBA00004141"/>
    </source>
</evidence>
<evidence type="ECO:0000313" key="11">
    <source>
        <dbReference type="EMBL" id="CAG5123070.1"/>
    </source>
</evidence>
<feature type="transmembrane region" description="Helical" evidence="9">
    <location>
        <begin position="36"/>
        <end position="57"/>
    </location>
</feature>
<evidence type="ECO:0000256" key="2">
    <source>
        <dbReference type="ARBA" id="ARBA00022692"/>
    </source>
</evidence>
<dbReference type="EMBL" id="CAJHNH020001438">
    <property type="protein sequence ID" value="CAG5123070.1"/>
    <property type="molecule type" value="Genomic_DNA"/>
</dbReference>
<reference evidence="11" key="1">
    <citation type="submission" date="2021-04" db="EMBL/GenBank/DDBJ databases">
        <authorList>
            <consortium name="Molecular Ecology Group"/>
        </authorList>
    </citation>
    <scope>NUCLEOTIDE SEQUENCE</scope>
</reference>
<dbReference type="InterPro" id="IPR017452">
    <property type="entry name" value="GPCR_Rhodpsn_7TM"/>
</dbReference>
<accession>A0A8S3Z665</accession>
<organism evidence="11 12">
    <name type="scientific">Candidula unifasciata</name>
    <dbReference type="NCBI Taxonomy" id="100452"/>
    <lineage>
        <taxon>Eukaryota</taxon>
        <taxon>Metazoa</taxon>
        <taxon>Spiralia</taxon>
        <taxon>Lophotrochozoa</taxon>
        <taxon>Mollusca</taxon>
        <taxon>Gastropoda</taxon>
        <taxon>Heterobranchia</taxon>
        <taxon>Euthyneura</taxon>
        <taxon>Panpulmonata</taxon>
        <taxon>Eupulmonata</taxon>
        <taxon>Stylommatophora</taxon>
        <taxon>Helicina</taxon>
        <taxon>Helicoidea</taxon>
        <taxon>Geomitridae</taxon>
        <taxon>Candidula</taxon>
    </lineage>
</organism>
<comment type="subcellular location">
    <subcellularLocation>
        <location evidence="1">Membrane</location>
        <topology evidence="1">Multi-pass membrane protein</topology>
    </subcellularLocation>
</comment>
<feature type="non-terminal residue" evidence="11">
    <location>
        <position position="1"/>
    </location>
</feature>
<dbReference type="PANTHER" id="PTHR24238:SF46">
    <property type="entry name" value="GASTRIN_CHOLECYSTOKININ TYPE B RECEPTOR"/>
    <property type="match status" value="1"/>
</dbReference>
<dbReference type="GO" id="GO:0005886">
    <property type="term" value="C:plasma membrane"/>
    <property type="evidence" value="ECO:0007669"/>
    <property type="project" value="TreeGrafter"/>
</dbReference>
<keyword evidence="6 8" id="KW-0675">Receptor</keyword>